<feature type="region of interest" description="Disordered" evidence="1">
    <location>
        <begin position="107"/>
        <end position="130"/>
    </location>
</feature>
<feature type="compositionally biased region" description="Basic and acidic residues" evidence="1">
    <location>
        <begin position="279"/>
        <end position="306"/>
    </location>
</feature>
<feature type="compositionally biased region" description="Basic and acidic residues" evidence="1">
    <location>
        <begin position="318"/>
        <end position="328"/>
    </location>
</feature>
<feature type="compositionally biased region" description="Polar residues" evidence="1">
    <location>
        <begin position="1"/>
        <end position="10"/>
    </location>
</feature>
<name>A0A1U7X2Q7_NICSY</name>
<reference evidence="2" key="1">
    <citation type="journal article" date="2013" name="Genome Biol.">
        <title>Reference genomes and transcriptomes of Nicotiana sylvestris and Nicotiana tomentosiformis.</title>
        <authorList>
            <person name="Sierro N."/>
            <person name="Battey J.N."/>
            <person name="Ouadi S."/>
            <person name="Bovet L."/>
            <person name="Goepfert S."/>
            <person name="Bakaher N."/>
            <person name="Peitsch M.C."/>
            <person name="Ivanov N.V."/>
        </authorList>
    </citation>
    <scope>NUCLEOTIDE SEQUENCE [LARGE SCALE GENOMIC DNA]</scope>
</reference>
<feature type="compositionally biased region" description="Low complexity" evidence="1">
    <location>
        <begin position="11"/>
        <end position="25"/>
    </location>
</feature>
<evidence type="ECO:0000313" key="2">
    <source>
        <dbReference type="Proteomes" id="UP000189701"/>
    </source>
</evidence>
<reference evidence="3" key="2">
    <citation type="submission" date="2025-08" db="UniProtKB">
        <authorList>
            <consortium name="RefSeq"/>
        </authorList>
    </citation>
    <scope>IDENTIFICATION</scope>
    <source>
        <tissue evidence="3">Leaf</tissue>
    </source>
</reference>
<dbReference type="RefSeq" id="XP_009780755.1">
    <property type="nucleotide sequence ID" value="XM_009782453.1"/>
</dbReference>
<accession>A0A1U7X2Q7</accession>
<proteinExistence type="predicted"/>
<evidence type="ECO:0000256" key="1">
    <source>
        <dbReference type="SAM" id="MobiDB-lite"/>
    </source>
</evidence>
<feature type="region of interest" description="Disordered" evidence="1">
    <location>
        <begin position="156"/>
        <end position="328"/>
    </location>
</feature>
<protein>
    <submittedName>
        <fullName evidence="3">Uncharacterized protein LOC104229750</fullName>
    </submittedName>
</protein>
<gene>
    <name evidence="3" type="primary">LOC104229750</name>
</gene>
<dbReference type="AlphaFoldDB" id="A0A1U7X2Q7"/>
<feature type="compositionally biased region" description="Basic and acidic residues" evidence="1">
    <location>
        <begin position="156"/>
        <end position="165"/>
    </location>
</feature>
<sequence length="328" mass="35785">MAENQIISSVPSNTPTESSPAETSTLDSSVHTIASQNPRTESPPHSVSSPTQSSRKISTPKRFLAHSFSPTSPKKGSEMSATENEENSKILSSLMEERSKADQIEGFENIDSTKTAPDLMSTGNTPTSLEFPMGLQEKEAIENMLSIANEGVFVKESEDGLKTQGEEFETEGATEEPAGGLDPSSEDPTQGLSQEPQVSDDPAPSPHLDVEPQSVVMPEIRPVSEEQKEDSEAYSNNLPIASLPRRRLVVDEEPTPKRPTTRLQKKEALESTLKNSHNVLKELGEKSVKSDKKEKSDRKTAKRKDDTNEEPGFTKKARVGDPRSAGEE</sequence>
<feature type="compositionally biased region" description="Polar residues" evidence="1">
    <location>
        <begin position="186"/>
        <end position="197"/>
    </location>
</feature>
<keyword evidence="2" id="KW-1185">Reference proteome</keyword>
<evidence type="ECO:0000313" key="3">
    <source>
        <dbReference type="RefSeq" id="XP_009780755.1"/>
    </source>
</evidence>
<dbReference type="Proteomes" id="UP000189701">
    <property type="component" value="Unplaced"/>
</dbReference>
<organism evidence="2 3">
    <name type="scientific">Nicotiana sylvestris</name>
    <name type="common">Wood tobacco</name>
    <name type="synonym">South American tobacco</name>
    <dbReference type="NCBI Taxonomy" id="4096"/>
    <lineage>
        <taxon>Eukaryota</taxon>
        <taxon>Viridiplantae</taxon>
        <taxon>Streptophyta</taxon>
        <taxon>Embryophyta</taxon>
        <taxon>Tracheophyta</taxon>
        <taxon>Spermatophyta</taxon>
        <taxon>Magnoliopsida</taxon>
        <taxon>eudicotyledons</taxon>
        <taxon>Gunneridae</taxon>
        <taxon>Pentapetalae</taxon>
        <taxon>asterids</taxon>
        <taxon>lamiids</taxon>
        <taxon>Solanales</taxon>
        <taxon>Solanaceae</taxon>
        <taxon>Nicotianoideae</taxon>
        <taxon>Nicotianeae</taxon>
        <taxon>Nicotiana</taxon>
    </lineage>
</organism>
<feature type="compositionally biased region" description="Polar residues" evidence="1">
    <location>
        <begin position="26"/>
        <end position="57"/>
    </location>
</feature>
<feature type="region of interest" description="Disordered" evidence="1">
    <location>
        <begin position="1"/>
        <end position="88"/>
    </location>
</feature>
<feature type="compositionally biased region" description="Polar residues" evidence="1">
    <location>
        <begin position="110"/>
        <end position="128"/>
    </location>
</feature>
<feature type="compositionally biased region" description="Polar residues" evidence="1">
    <location>
        <begin position="68"/>
        <end position="82"/>
    </location>
</feature>